<dbReference type="RefSeq" id="WP_138835977.1">
    <property type="nucleotide sequence ID" value="NZ_VCNI01000002.1"/>
</dbReference>
<evidence type="ECO:0000313" key="3">
    <source>
        <dbReference type="Proteomes" id="UP000751614"/>
    </source>
</evidence>
<comment type="caution">
    <text evidence="2">The sequence shown here is derived from an EMBL/GenBank/DDBJ whole genome shotgun (WGS) entry which is preliminary data.</text>
</comment>
<dbReference type="PANTHER" id="PTHR30383">
    <property type="entry name" value="THIOESTERASE 1/PROTEASE 1/LYSOPHOSPHOLIPASE L1"/>
    <property type="match status" value="1"/>
</dbReference>
<feature type="domain" description="SGNH hydrolase-type esterase" evidence="1">
    <location>
        <begin position="39"/>
        <end position="227"/>
    </location>
</feature>
<keyword evidence="3" id="KW-1185">Reference proteome</keyword>
<organism evidence="2 3">
    <name type="scientific">Flagellimonas algicola</name>
    <dbReference type="NCBI Taxonomy" id="2583815"/>
    <lineage>
        <taxon>Bacteria</taxon>
        <taxon>Pseudomonadati</taxon>
        <taxon>Bacteroidota</taxon>
        <taxon>Flavobacteriia</taxon>
        <taxon>Flavobacteriales</taxon>
        <taxon>Flavobacteriaceae</taxon>
        <taxon>Flagellimonas</taxon>
    </lineage>
</organism>
<dbReference type="InterPro" id="IPR051532">
    <property type="entry name" value="Ester_Hydrolysis_Enzymes"/>
</dbReference>
<dbReference type="Proteomes" id="UP000751614">
    <property type="component" value="Unassembled WGS sequence"/>
</dbReference>
<sequence>MEKLVYVLSVFFLLNCSTDKKLSREEPGPTATTVKILSLGNSITEGEYYRYPLWKKLVDAEYQHVFIGNRGDADHGLPGYKGQGFNNKHQAVSGITAIDIANNQIDAWMNDLAVAPDVVLVHLGTNDAEVIFEDAATLENVEQSMRTIIQALRNKNSNVKILLAQIIPLNTEFPTQNDLVAQINGRWSNLANELNTNQSPIVLVDCNTGFSAADLEDAWHPNVQGSEKMAQRFAHAILQK</sequence>
<dbReference type="PANTHER" id="PTHR30383:SF2">
    <property type="entry name" value="CELLULOSE-BINDING PROTEIN"/>
    <property type="match status" value="1"/>
</dbReference>
<protein>
    <recommendedName>
        <fullName evidence="1">SGNH hydrolase-type esterase domain-containing protein</fullName>
    </recommendedName>
</protein>
<name>A0ABY2WJM3_9FLAO</name>
<dbReference type="InterPro" id="IPR013830">
    <property type="entry name" value="SGNH_hydro"/>
</dbReference>
<dbReference type="Gene3D" id="3.40.50.1110">
    <property type="entry name" value="SGNH hydrolase"/>
    <property type="match status" value="1"/>
</dbReference>
<evidence type="ECO:0000313" key="2">
    <source>
        <dbReference type="EMBL" id="TMU54619.1"/>
    </source>
</evidence>
<reference evidence="2 3" key="1">
    <citation type="submission" date="2019-05" db="EMBL/GenBank/DDBJ databases">
        <title>Flagellimonas sp. AsT0115, sp. nov., isolated from a marine red algae, Asparagopsis taxiformis.</title>
        <authorList>
            <person name="Kim J."/>
            <person name="Jeong S.E."/>
            <person name="Jeon C.O."/>
        </authorList>
    </citation>
    <scope>NUCLEOTIDE SEQUENCE [LARGE SCALE GENOMIC DNA]</scope>
    <source>
        <strain evidence="2 3">AsT0115</strain>
    </source>
</reference>
<evidence type="ECO:0000259" key="1">
    <source>
        <dbReference type="Pfam" id="PF13472"/>
    </source>
</evidence>
<gene>
    <name evidence="2" type="ORF">FGG15_10430</name>
</gene>
<dbReference type="Pfam" id="PF13472">
    <property type="entry name" value="Lipase_GDSL_2"/>
    <property type="match status" value="1"/>
</dbReference>
<dbReference type="InterPro" id="IPR036514">
    <property type="entry name" value="SGNH_hydro_sf"/>
</dbReference>
<accession>A0ABY2WJM3</accession>
<dbReference type="SUPFAM" id="SSF52266">
    <property type="entry name" value="SGNH hydrolase"/>
    <property type="match status" value="1"/>
</dbReference>
<proteinExistence type="predicted"/>
<dbReference type="EMBL" id="VCNI01000002">
    <property type="protein sequence ID" value="TMU54619.1"/>
    <property type="molecule type" value="Genomic_DNA"/>
</dbReference>